<organism evidence="2 3">
    <name type="scientific">Cyclobacterium plantarum</name>
    <dbReference type="NCBI Taxonomy" id="2716263"/>
    <lineage>
        <taxon>Bacteria</taxon>
        <taxon>Pseudomonadati</taxon>
        <taxon>Bacteroidota</taxon>
        <taxon>Cytophagia</taxon>
        <taxon>Cytophagales</taxon>
        <taxon>Cyclobacteriaceae</taxon>
        <taxon>Cyclobacterium</taxon>
    </lineage>
</organism>
<accession>A0ABX0H5K5</accession>
<dbReference type="RefSeq" id="WP_166142741.1">
    <property type="nucleotide sequence ID" value="NZ_JAANYN010000001.1"/>
</dbReference>
<name>A0ABX0H5K5_9BACT</name>
<sequence>MKSIYLLFLLLSPVFGFAQKTASQVDLSGVWELDLKRQMQEIKKLPDSKFTAMPGPVREMFLASLKTRKYIFYPDGGFEAYWLLSGKSHVLVGTWKFEFPDNLSLSLENGQDKKYTVSFQTESLKLVSGENTENVLHTLYLKREVP</sequence>
<gene>
    <name evidence="2" type="ORF">G9Q97_02370</name>
</gene>
<feature type="chain" id="PRO_5045066888" description="Lipocalin-like domain-containing protein" evidence="1">
    <location>
        <begin position="19"/>
        <end position="146"/>
    </location>
</feature>
<protein>
    <recommendedName>
        <fullName evidence="4">Lipocalin-like domain-containing protein</fullName>
    </recommendedName>
</protein>
<comment type="caution">
    <text evidence="2">The sequence shown here is derived from an EMBL/GenBank/DDBJ whole genome shotgun (WGS) entry which is preliminary data.</text>
</comment>
<reference evidence="2 3" key="1">
    <citation type="submission" date="2020-03" db="EMBL/GenBank/DDBJ databases">
        <title>Cyclobacterium plantarum sp. nov., a marine bacterium isolated from a coastal-marine wetland.</title>
        <authorList>
            <person name="Sanchez-Porro C."/>
            <person name="Ventosa A."/>
            <person name="Amoozegar M."/>
        </authorList>
    </citation>
    <scope>NUCLEOTIDE SEQUENCE [LARGE SCALE GENOMIC DNA]</scope>
    <source>
        <strain evidence="2 3">GBPx2</strain>
    </source>
</reference>
<evidence type="ECO:0000313" key="2">
    <source>
        <dbReference type="EMBL" id="NHE55653.1"/>
    </source>
</evidence>
<evidence type="ECO:0000313" key="3">
    <source>
        <dbReference type="Proteomes" id="UP000649799"/>
    </source>
</evidence>
<evidence type="ECO:0000256" key="1">
    <source>
        <dbReference type="SAM" id="SignalP"/>
    </source>
</evidence>
<dbReference type="Proteomes" id="UP000649799">
    <property type="component" value="Unassembled WGS sequence"/>
</dbReference>
<dbReference type="EMBL" id="JAANYN010000001">
    <property type="protein sequence ID" value="NHE55653.1"/>
    <property type="molecule type" value="Genomic_DNA"/>
</dbReference>
<keyword evidence="1" id="KW-0732">Signal</keyword>
<evidence type="ECO:0008006" key="4">
    <source>
        <dbReference type="Google" id="ProtNLM"/>
    </source>
</evidence>
<keyword evidence="3" id="KW-1185">Reference proteome</keyword>
<proteinExistence type="predicted"/>
<feature type="signal peptide" evidence="1">
    <location>
        <begin position="1"/>
        <end position="18"/>
    </location>
</feature>